<dbReference type="GO" id="GO:0006633">
    <property type="term" value="P:fatty acid biosynthetic process"/>
    <property type="evidence" value="ECO:0007669"/>
    <property type="project" value="UniProtKB-UniRule"/>
</dbReference>
<dbReference type="GO" id="GO:0019171">
    <property type="term" value="F:(3R)-hydroxyacyl-[acyl-carrier-protein] dehydratase activity"/>
    <property type="evidence" value="ECO:0007669"/>
    <property type="project" value="UniProtKB-EC"/>
</dbReference>
<dbReference type="InterPro" id="IPR029069">
    <property type="entry name" value="HotDog_dom_sf"/>
</dbReference>
<evidence type="ECO:0000256" key="9">
    <source>
        <dbReference type="HAMAP-Rule" id="MF_00406"/>
    </source>
</evidence>
<dbReference type="EMBL" id="PIQF01000001">
    <property type="protein sequence ID" value="RUO77342.1"/>
    <property type="molecule type" value="Genomic_DNA"/>
</dbReference>
<dbReference type="NCBIfam" id="NF000582">
    <property type="entry name" value="PRK00006.1"/>
    <property type="match status" value="1"/>
</dbReference>
<dbReference type="PANTHER" id="PTHR30272:SF1">
    <property type="entry name" value="3-HYDROXYACYL-[ACYL-CARRIER-PROTEIN] DEHYDRATASE"/>
    <property type="match status" value="1"/>
</dbReference>
<keyword evidence="11" id="KW-1185">Reference proteome</keyword>
<evidence type="ECO:0000256" key="6">
    <source>
        <dbReference type="ARBA" id="ARBA00023098"/>
    </source>
</evidence>
<comment type="similarity">
    <text evidence="2 9">Belongs to the thioester dehydratase family. FabZ subfamily.</text>
</comment>
<dbReference type="GO" id="GO:0016020">
    <property type="term" value="C:membrane"/>
    <property type="evidence" value="ECO:0007669"/>
    <property type="project" value="GOC"/>
</dbReference>
<evidence type="ECO:0000256" key="4">
    <source>
        <dbReference type="ARBA" id="ARBA00022516"/>
    </source>
</evidence>
<dbReference type="Pfam" id="PF07977">
    <property type="entry name" value="FabA"/>
    <property type="match status" value="1"/>
</dbReference>
<comment type="catalytic activity">
    <reaction evidence="9">
        <text>a (3R)-hydroxyacyl-[ACP] = a (2E)-enoyl-[ACP] + H2O</text>
        <dbReference type="Rhea" id="RHEA:13097"/>
        <dbReference type="Rhea" id="RHEA-COMP:9925"/>
        <dbReference type="Rhea" id="RHEA-COMP:9945"/>
        <dbReference type="ChEBI" id="CHEBI:15377"/>
        <dbReference type="ChEBI" id="CHEBI:78784"/>
        <dbReference type="ChEBI" id="CHEBI:78827"/>
        <dbReference type="EC" id="4.2.1.59"/>
    </reaction>
</comment>
<comment type="function">
    <text evidence="8 9">Involved in unsaturated fatty acids biosynthesis. Catalyzes the dehydration of short chain beta-hydroxyacyl-ACPs and long chain saturated and unsaturated beta-hydroxyacyl-ACPs.</text>
</comment>
<feature type="active site" evidence="9">
    <location>
        <position position="54"/>
    </location>
</feature>
<dbReference type="NCBIfam" id="TIGR01750">
    <property type="entry name" value="fabZ"/>
    <property type="match status" value="1"/>
</dbReference>
<evidence type="ECO:0000256" key="2">
    <source>
        <dbReference type="ARBA" id="ARBA00009174"/>
    </source>
</evidence>
<dbReference type="HAMAP" id="MF_00406">
    <property type="entry name" value="FabZ"/>
    <property type="match status" value="1"/>
</dbReference>
<evidence type="ECO:0000256" key="7">
    <source>
        <dbReference type="ARBA" id="ARBA00023239"/>
    </source>
</evidence>
<accession>A0A432ZJ90</accession>
<reference evidence="10 11" key="1">
    <citation type="journal article" date="2011" name="Front. Microbiol.">
        <title>Genomic signatures of strain selection and enhancement in Bacillus atrophaeus var. globigii, a historical biowarfare simulant.</title>
        <authorList>
            <person name="Gibbons H.S."/>
            <person name="Broomall S.M."/>
            <person name="McNew L.A."/>
            <person name="Daligault H."/>
            <person name="Chapman C."/>
            <person name="Bruce D."/>
            <person name="Karavis M."/>
            <person name="Krepps M."/>
            <person name="McGregor P.A."/>
            <person name="Hong C."/>
            <person name="Park K.H."/>
            <person name="Akmal A."/>
            <person name="Feldman A."/>
            <person name="Lin J.S."/>
            <person name="Chang W.E."/>
            <person name="Higgs B.W."/>
            <person name="Demirev P."/>
            <person name="Lindquist J."/>
            <person name="Liem A."/>
            <person name="Fochler E."/>
            <person name="Read T.D."/>
            <person name="Tapia R."/>
            <person name="Johnson S."/>
            <person name="Bishop-Lilly K.A."/>
            <person name="Detter C."/>
            <person name="Han C."/>
            <person name="Sozhamannan S."/>
            <person name="Rosenzweig C.N."/>
            <person name="Skowronski E.W."/>
        </authorList>
    </citation>
    <scope>NUCLEOTIDE SEQUENCE [LARGE SCALE GENOMIC DNA]</scope>
    <source>
        <strain evidence="10 11">CL-SP19</strain>
    </source>
</reference>
<dbReference type="Proteomes" id="UP000287908">
    <property type="component" value="Unassembled WGS sequence"/>
</dbReference>
<dbReference type="AlphaFoldDB" id="A0A432ZJ90"/>
<dbReference type="Gene3D" id="3.10.129.10">
    <property type="entry name" value="Hotdog Thioesterase"/>
    <property type="match status" value="1"/>
</dbReference>
<dbReference type="EC" id="4.2.1.59" evidence="9"/>
<dbReference type="InterPro" id="IPR010084">
    <property type="entry name" value="FabZ"/>
</dbReference>
<evidence type="ECO:0000256" key="1">
    <source>
        <dbReference type="ARBA" id="ARBA00004496"/>
    </source>
</evidence>
<keyword evidence="7 9" id="KW-0456">Lyase</keyword>
<dbReference type="SUPFAM" id="SSF54637">
    <property type="entry name" value="Thioesterase/thiol ester dehydrase-isomerase"/>
    <property type="match status" value="1"/>
</dbReference>
<gene>
    <name evidence="9 10" type="primary">fabZ</name>
    <name evidence="10" type="ORF">CWI81_02335</name>
</gene>
<dbReference type="GO" id="GO:0005737">
    <property type="term" value="C:cytoplasm"/>
    <property type="evidence" value="ECO:0007669"/>
    <property type="project" value="UniProtKB-SubCell"/>
</dbReference>
<sequence>MKATDSGFDIQGVLDLLPHRYPFLLIDRVIECDSKESIHAIKNVSFNEPMFNGHFPGKPIFPGVLLLEGLAQAAGLLGFKITQQKSAANDLYLFAGIDKARFKRQVVPGDTIHFHVRFEKERRGIWKFTGTAEVEGEVAATADIICARREV</sequence>
<protein>
    <recommendedName>
        <fullName evidence="9">3-hydroxyacyl-[acyl-carrier-protein] dehydratase FabZ</fullName>
        <ecNumber evidence="9">4.2.1.59</ecNumber>
    </recommendedName>
    <alternativeName>
        <fullName evidence="9">(3R)-hydroxymyristoyl-[acyl-carrier-protein] dehydratase</fullName>
        <shortName evidence="9">(3R)-hydroxymyristoyl-ACP dehydrase</shortName>
    </alternativeName>
    <alternativeName>
        <fullName evidence="9">Beta-hydroxyacyl-ACP dehydratase</fullName>
    </alternativeName>
</protein>
<comment type="caution">
    <text evidence="10">The sequence shown here is derived from an EMBL/GenBank/DDBJ whole genome shotgun (WGS) entry which is preliminary data.</text>
</comment>
<evidence type="ECO:0000313" key="10">
    <source>
        <dbReference type="EMBL" id="RUO77342.1"/>
    </source>
</evidence>
<comment type="subcellular location">
    <subcellularLocation>
        <location evidence="1 9">Cytoplasm</location>
    </subcellularLocation>
</comment>
<evidence type="ECO:0000256" key="8">
    <source>
        <dbReference type="ARBA" id="ARBA00025049"/>
    </source>
</evidence>
<organism evidence="10 11">
    <name type="scientific">Idiomarina seosinensis</name>
    <dbReference type="NCBI Taxonomy" id="281739"/>
    <lineage>
        <taxon>Bacteria</taxon>
        <taxon>Pseudomonadati</taxon>
        <taxon>Pseudomonadota</taxon>
        <taxon>Gammaproteobacteria</taxon>
        <taxon>Alteromonadales</taxon>
        <taxon>Idiomarinaceae</taxon>
        <taxon>Idiomarina</taxon>
    </lineage>
</organism>
<dbReference type="RefSeq" id="WP_126783614.1">
    <property type="nucleotide sequence ID" value="NZ_PIQF01000001.1"/>
</dbReference>
<dbReference type="InterPro" id="IPR013114">
    <property type="entry name" value="FabA_FabZ"/>
</dbReference>
<evidence type="ECO:0000313" key="11">
    <source>
        <dbReference type="Proteomes" id="UP000287908"/>
    </source>
</evidence>
<dbReference type="OrthoDB" id="9772788at2"/>
<dbReference type="FunFam" id="3.10.129.10:FF:000001">
    <property type="entry name" value="3-hydroxyacyl-[acyl-carrier-protein] dehydratase FabZ"/>
    <property type="match status" value="1"/>
</dbReference>
<evidence type="ECO:0000256" key="5">
    <source>
        <dbReference type="ARBA" id="ARBA00022556"/>
    </source>
</evidence>
<keyword evidence="3 9" id="KW-0963">Cytoplasm</keyword>
<dbReference type="GO" id="GO:0009245">
    <property type="term" value="P:lipid A biosynthetic process"/>
    <property type="evidence" value="ECO:0007669"/>
    <property type="project" value="UniProtKB-UniRule"/>
</dbReference>
<keyword evidence="5 9" id="KW-0441">Lipid A biosynthesis</keyword>
<dbReference type="PANTHER" id="PTHR30272">
    <property type="entry name" value="3-HYDROXYACYL-[ACYL-CARRIER-PROTEIN] DEHYDRATASE"/>
    <property type="match status" value="1"/>
</dbReference>
<name>A0A432ZJ90_9GAMM</name>
<keyword evidence="4 9" id="KW-0444">Lipid biosynthesis</keyword>
<dbReference type="CDD" id="cd01288">
    <property type="entry name" value="FabZ"/>
    <property type="match status" value="1"/>
</dbReference>
<keyword evidence="6 9" id="KW-0443">Lipid metabolism</keyword>
<proteinExistence type="inferred from homology"/>
<evidence type="ECO:0000256" key="3">
    <source>
        <dbReference type="ARBA" id="ARBA00022490"/>
    </source>
</evidence>